<dbReference type="PANTHER" id="PTHR45620">
    <property type="entry name" value="PDF RECEPTOR-LIKE PROTEIN-RELATED"/>
    <property type="match status" value="1"/>
</dbReference>
<feature type="transmembrane region" description="Helical" evidence="5">
    <location>
        <begin position="105"/>
        <end position="124"/>
    </location>
</feature>
<dbReference type="Pfam" id="PF00002">
    <property type="entry name" value="7tm_2"/>
    <property type="match status" value="1"/>
</dbReference>
<evidence type="ECO:0000256" key="1">
    <source>
        <dbReference type="ARBA" id="ARBA00004141"/>
    </source>
</evidence>
<evidence type="ECO:0000256" key="5">
    <source>
        <dbReference type="SAM" id="Phobius"/>
    </source>
</evidence>
<keyword evidence="8" id="KW-1185">Reference proteome</keyword>
<dbReference type="OrthoDB" id="6022368at2759"/>
<feature type="domain" description="G-protein coupled receptors family 2 profile 2" evidence="6">
    <location>
        <begin position="99"/>
        <end position="310"/>
    </location>
</feature>
<feature type="transmembrane region" description="Helical" evidence="5">
    <location>
        <begin position="226"/>
        <end position="247"/>
    </location>
</feature>
<evidence type="ECO:0000259" key="6">
    <source>
        <dbReference type="PROSITE" id="PS50261"/>
    </source>
</evidence>
<name>E4Y2C3_OIKDI</name>
<dbReference type="Proteomes" id="UP000001307">
    <property type="component" value="Unassembled WGS sequence"/>
</dbReference>
<dbReference type="GO" id="GO:0007188">
    <property type="term" value="P:adenylate cyclase-modulating G protein-coupled receptor signaling pathway"/>
    <property type="evidence" value="ECO:0007669"/>
    <property type="project" value="TreeGrafter"/>
</dbReference>
<dbReference type="InterPro" id="IPR050332">
    <property type="entry name" value="GPCR_2"/>
</dbReference>
<dbReference type="GO" id="GO:0005886">
    <property type="term" value="C:plasma membrane"/>
    <property type="evidence" value="ECO:0007669"/>
    <property type="project" value="TreeGrafter"/>
</dbReference>
<evidence type="ECO:0000256" key="3">
    <source>
        <dbReference type="ARBA" id="ARBA00022989"/>
    </source>
</evidence>
<dbReference type="InterPro" id="IPR017981">
    <property type="entry name" value="GPCR_2-like_7TM"/>
</dbReference>
<reference evidence="7" key="1">
    <citation type="journal article" date="2010" name="Science">
        <title>Plasticity of animal genome architecture unmasked by rapid evolution of a pelagic tunicate.</title>
        <authorList>
            <person name="Denoeud F."/>
            <person name="Henriet S."/>
            <person name="Mungpakdee S."/>
            <person name="Aury J.M."/>
            <person name="Da Silva C."/>
            <person name="Brinkmann H."/>
            <person name="Mikhaleva J."/>
            <person name="Olsen L.C."/>
            <person name="Jubin C."/>
            <person name="Canestro C."/>
            <person name="Bouquet J.M."/>
            <person name="Danks G."/>
            <person name="Poulain J."/>
            <person name="Campsteijn C."/>
            <person name="Adamski M."/>
            <person name="Cross I."/>
            <person name="Yadetie F."/>
            <person name="Muffato M."/>
            <person name="Louis A."/>
            <person name="Butcher S."/>
            <person name="Tsagkogeorga G."/>
            <person name="Konrad A."/>
            <person name="Singh S."/>
            <person name="Jensen M.F."/>
            <person name="Cong E.H."/>
            <person name="Eikeseth-Otteraa H."/>
            <person name="Noel B."/>
            <person name="Anthouard V."/>
            <person name="Porcel B.M."/>
            <person name="Kachouri-Lafond R."/>
            <person name="Nishino A."/>
            <person name="Ugolini M."/>
            <person name="Chourrout P."/>
            <person name="Nishida H."/>
            <person name="Aasland R."/>
            <person name="Huzurbazar S."/>
            <person name="Westhof E."/>
            <person name="Delsuc F."/>
            <person name="Lehrach H."/>
            <person name="Reinhardt R."/>
            <person name="Weissenbach J."/>
            <person name="Roy S.W."/>
            <person name="Artiguenave F."/>
            <person name="Postlethwait J.H."/>
            <person name="Manak J.R."/>
            <person name="Thompson E.M."/>
            <person name="Jaillon O."/>
            <person name="Du Pasquier L."/>
            <person name="Boudinot P."/>
            <person name="Liberles D.A."/>
            <person name="Volff J.N."/>
            <person name="Philippe H."/>
            <person name="Lenhard B."/>
            <person name="Roest Crollius H."/>
            <person name="Wincker P."/>
            <person name="Chourrout D."/>
        </authorList>
    </citation>
    <scope>NUCLEOTIDE SEQUENCE [LARGE SCALE GENOMIC DNA]</scope>
</reference>
<dbReference type="GO" id="GO:0008528">
    <property type="term" value="F:G protein-coupled peptide receptor activity"/>
    <property type="evidence" value="ECO:0007669"/>
    <property type="project" value="TreeGrafter"/>
</dbReference>
<evidence type="ECO:0000313" key="7">
    <source>
        <dbReference type="EMBL" id="CBY16017.1"/>
    </source>
</evidence>
<organism evidence="7">
    <name type="scientific">Oikopleura dioica</name>
    <name type="common">Tunicate</name>
    <dbReference type="NCBI Taxonomy" id="34765"/>
    <lineage>
        <taxon>Eukaryota</taxon>
        <taxon>Metazoa</taxon>
        <taxon>Chordata</taxon>
        <taxon>Tunicata</taxon>
        <taxon>Appendicularia</taxon>
        <taxon>Copelata</taxon>
        <taxon>Oikopleuridae</taxon>
        <taxon>Oikopleura</taxon>
    </lineage>
</organism>
<dbReference type="EMBL" id="FN653809">
    <property type="protein sequence ID" value="CBY16017.1"/>
    <property type="molecule type" value="Genomic_DNA"/>
</dbReference>
<dbReference type="InParanoid" id="E4Y2C3"/>
<dbReference type="InterPro" id="IPR000832">
    <property type="entry name" value="GPCR_2_secretin-like"/>
</dbReference>
<protein>
    <recommendedName>
        <fullName evidence="6">G-protein coupled receptors family 2 profile 2 domain-containing protein</fullName>
    </recommendedName>
</protein>
<evidence type="ECO:0000313" key="8">
    <source>
        <dbReference type="Proteomes" id="UP000001307"/>
    </source>
</evidence>
<dbReference type="PROSITE" id="PS50261">
    <property type="entry name" value="G_PROTEIN_RECEP_F2_4"/>
    <property type="match status" value="1"/>
</dbReference>
<dbReference type="Gene3D" id="1.20.1070.10">
    <property type="entry name" value="Rhodopsin 7-helix transmembrane proteins"/>
    <property type="match status" value="1"/>
</dbReference>
<accession>E4Y2C3</accession>
<dbReference type="PANTHER" id="PTHR45620:SF42">
    <property type="entry name" value="G-PROTEIN COUPLED RECEPTOR SEB-2"/>
    <property type="match status" value="1"/>
</dbReference>
<keyword evidence="2 5" id="KW-0812">Transmembrane</keyword>
<proteinExistence type="predicted"/>
<dbReference type="AlphaFoldDB" id="E4Y2C3"/>
<sequence>MAERSEAKTEKRSFGLEVCSAEPSLTPPAANGTFCPSVKSDNSTFQYYALRKCYENGTWEATADMTLCNQLKSDSESTGADIFRNFDQEQFAHELMDKIFYHSSIWPPLLSIICLTIAVFLFNVKTLRCTRIFIHQNLIVAWIFKYSLSIGIFLIGSGITAAESNTTPGASEEYSYSAYSSNVTNNDTYIYYDYSSSFMPAEDPRSPFEFLNDPQVEAALNIIHQYFYLVGSVWFFIEAIFLQYQIAMNVFNPSSSLKIKVLATIAWGVPVFMLVPWVVLTHRRLSIFHLEKREEFFNTTCTIFRIIILS</sequence>
<comment type="subcellular location">
    <subcellularLocation>
        <location evidence="1">Membrane</location>
        <topology evidence="1">Multi-pass membrane protein</topology>
    </subcellularLocation>
</comment>
<evidence type="ECO:0000256" key="4">
    <source>
        <dbReference type="ARBA" id="ARBA00023136"/>
    </source>
</evidence>
<keyword evidence="4 5" id="KW-0472">Membrane</keyword>
<gene>
    <name evidence="7" type="ORF">GSOID_T00016316001</name>
</gene>
<dbReference type="GO" id="GO:0007166">
    <property type="term" value="P:cell surface receptor signaling pathway"/>
    <property type="evidence" value="ECO:0007669"/>
    <property type="project" value="InterPro"/>
</dbReference>
<keyword evidence="3 5" id="KW-1133">Transmembrane helix</keyword>
<feature type="transmembrane region" description="Helical" evidence="5">
    <location>
        <begin position="259"/>
        <end position="280"/>
    </location>
</feature>
<evidence type="ECO:0000256" key="2">
    <source>
        <dbReference type="ARBA" id="ARBA00022692"/>
    </source>
</evidence>